<feature type="non-terminal residue" evidence="1">
    <location>
        <position position="68"/>
    </location>
</feature>
<evidence type="ECO:0000313" key="1">
    <source>
        <dbReference type="EMBL" id="ETJ30717.1"/>
    </source>
</evidence>
<accession>W1XKC5</accession>
<gene>
    <name evidence="1" type="ORF">Q604_UNBC14769G0001</name>
</gene>
<dbReference type="AlphaFoldDB" id="W1XKC5"/>
<organism evidence="1">
    <name type="scientific">human gut metagenome</name>
    <dbReference type="NCBI Taxonomy" id="408170"/>
    <lineage>
        <taxon>unclassified sequences</taxon>
        <taxon>metagenomes</taxon>
        <taxon>organismal metagenomes</taxon>
    </lineage>
</organism>
<comment type="caution">
    <text evidence="1">The sequence shown here is derived from an EMBL/GenBank/DDBJ whole genome shotgun (WGS) entry which is preliminary data.</text>
</comment>
<feature type="non-terminal residue" evidence="1">
    <location>
        <position position="1"/>
    </location>
</feature>
<sequence length="68" mass="7751">EVLLRGAERGHSCLKLATLARETARLLRIDEDRIREALGELLEYGVYPVTIVDDTAYVYHLSLYEAET</sequence>
<dbReference type="Gene3D" id="1.10.10.2220">
    <property type="match status" value="1"/>
</dbReference>
<name>W1XKC5_9ZZZZ</name>
<reference evidence="1" key="1">
    <citation type="submission" date="2013-12" db="EMBL/GenBank/DDBJ databases">
        <title>A Varibaculum cambriense genome reconstructed from a premature infant gut community with otherwise low bacterial novelty that shifts toward anaerobic metabolism during the third week of life.</title>
        <authorList>
            <person name="Brown C.T."/>
            <person name="Sharon I."/>
            <person name="Thomas B.C."/>
            <person name="Castelle C.J."/>
            <person name="Morowitz M.J."/>
            <person name="Banfield J.F."/>
        </authorList>
    </citation>
    <scope>NUCLEOTIDE SEQUENCE</scope>
</reference>
<proteinExistence type="predicted"/>
<dbReference type="EMBL" id="AZMM01014769">
    <property type="protein sequence ID" value="ETJ30717.1"/>
    <property type="molecule type" value="Genomic_DNA"/>
</dbReference>
<protein>
    <submittedName>
        <fullName evidence="1">Uncharacterized protein</fullName>
    </submittedName>
</protein>